<evidence type="ECO:0000313" key="1">
    <source>
        <dbReference type="EMBL" id="GBP03578.1"/>
    </source>
</evidence>
<sequence>RVVPMIPYRPAAPLHPMALAVQLAPCNLPKHHLIGNAKHPCRVLCCRMN</sequence>
<comment type="caution">
    <text evidence="1">The sequence shown here is derived from an EMBL/GenBank/DDBJ whole genome shotgun (WGS) entry which is preliminary data.</text>
</comment>
<feature type="non-terminal residue" evidence="1">
    <location>
        <position position="1"/>
    </location>
</feature>
<evidence type="ECO:0000313" key="2">
    <source>
        <dbReference type="Proteomes" id="UP000299102"/>
    </source>
</evidence>
<dbReference type="AlphaFoldDB" id="A0A4C1SQS3"/>
<reference evidence="1 2" key="1">
    <citation type="journal article" date="2019" name="Commun. Biol.">
        <title>The bagworm genome reveals a unique fibroin gene that provides high tensile strength.</title>
        <authorList>
            <person name="Kono N."/>
            <person name="Nakamura H."/>
            <person name="Ohtoshi R."/>
            <person name="Tomita M."/>
            <person name="Numata K."/>
            <person name="Arakawa K."/>
        </authorList>
    </citation>
    <scope>NUCLEOTIDE SEQUENCE [LARGE SCALE GENOMIC DNA]</scope>
</reference>
<keyword evidence="2" id="KW-1185">Reference proteome</keyword>
<dbReference type="EMBL" id="BGZK01007354">
    <property type="protein sequence ID" value="GBP03578.1"/>
    <property type="molecule type" value="Genomic_DNA"/>
</dbReference>
<name>A0A4C1SQS3_EUMVA</name>
<protein>
    <submittedName>
        <fullName evidence="1">Uncharacterized protein</fullName>
    </submittedName>
</protein>
<accession>A0A4C1SQS3</accession>
<feature type="non-terminal residue" evidence="1">
    <location>
        <position position="49"/>
    </location>
</feature>
<dbReference type="Proteomes" id="UP000299102">
    <property type="component" value="Unassembled WGS sequence"/>
</dbReference>
<proteinExistence type="predicted"/>
<organism evidence="1 2">
    <name type="scientific">Eumeta variegata</name>
    <name type="common">Bagworm moth</name>
    <name type="synonym">Eumeta japonica</name>
    <dbReference type="NCBI Taxonomy" id="151549"/>
    <lineage>
        <taxon>Eukaryota</taxon>
        <taxon>Metazoa</taxon>
        <taxon>Ecdysozoa</taxon>
        <taxon>Arthropoda</taxon>
        <taxon>Hexapoda</taxon>
        <taxon>Insecta</taxon>
        <taxon>Pterygota</taxon>
        <taxon>Neoptera</taxon>
        <taxon>Endopterygota</taxon>
        <taxon>Lepidoptera</taxon>
        <taxon>Glossata</taxon>
        <taxon>Ditrysia</taxon>
        <taxon>Tineoidea</taxon>
        <taxon>Psychidae</taxon>
        <taxon>Oiketicinae</taxon>
        <taxon>Eumeta</taxon>
    </lineage>
</organism>
<gene>
    <name evidence="1" type="ORF">EVAR_74058_1</name>
</gene>